<reference evidence="4" key="2">
    <citation type="journal article" date="2024" name="Plant">
        <title>Genomic evolution and insights into agronomic trait innovations of Sesamum species.</title>
        <authorList>
            <person name="Miao H."/>
            <person name="Wang L."/>
            <person name="Qu L."/>
            <person name="Liu H."/>
            <person name="Sun Y."/>
            <person name="Le M."/>
            <person name="Wang Q."/>
            <person name="Wei S."/>
            <person name="Zheng Y."/>
            <person name="Lin W."/>
            <person name="Duan Y."/>
            <person name="Cao H."/>
            <person name="Xiong S."/>
            <person name="Wang X."/>
            <person name="Wei L."/>
            <person name="Li C."/>
            <person name="Ma Q."/>
            <person name="Ju M."/>
            <person name="Zhao R."/>
            <person name="Li G."/>
            <person name="Mu C."/>
            <person name="Tian Q."/>
            <person name="Mei H."/>
            <person name="Zhang T."/>
            <person name="Gao T."/>
            <person name="Zhang H."/>
        </authorList>
    </citation>
    <scope>NUCLEOTIDE SEQUENCE</scope>
    <source>
        <strain evidence="4">KEN8</strain>
    </source>
</reference>
<sequence>MDNEKFVLKFLYFWIRYGKITINDFLPVLSAGCMLHHKKADQIIATWDKHICCPEVVQRVPHLFLATDILPSNKTKVNRFITRFWKILPSALKELVENGKADERKAVFRLKLSIGGSAEKIVSAFELVLHEHANEDKEMRECKSAVHRVEKLEKDVDKALKNAKDSLRNTATKILKEEEENLEKSIDKLRSFEQAQATETANMVQCLGNKEDSLVVELKLPFANEKQANKSVSEMAAELADKLKLLTGDHDVSSS</sequence>
<keyword evidence="1" id="KW-0507">mRNA processing</keyword>
<proteinExistence type="predicted"/>
<protein>
    <recommendedName>
        <fullName evidence="3">CID domain-containing protein</fullName>
    </recommendedName>
</protein>
<evidence type="ECO:0000259" key="3">
    <source>
        <dbReference type="SMART" id="SM00582"/>
    </source>
</evidence>
<feature type="coiled-coil region" evidence="2">
    <location>
        <begin position="142"/>
        <end position="195"/>
    </location>
</feature>
<name>A0AAW2IUD0_9LAMI</name>
<dbReference type="GO" id="GO:0000993">
    <property type="term" value="F:RNA polymerase II complex binding"/>
    <property type="evidence" value="ECO:0007669"/>
    <property type="project" value="TreeGrafter"/>
</dbReference>
<dbReference type="PANTHER" id="PTHR12460:SF27">
    <property type="entry name" value="ENTH_VHS FAMILY PROTEIN"/>
    <property type="match status" value="1"/>
</dbReference>
<evidence type="ECO:0000256" key="1">
    <source>
        <dbReference type="ARBA" id="ARBA00022664"/>
    </source>
</evidence>
<accession>A0AAW2IUD0</accession>
<dbReference type="InterPro" id="IPR008942">
    <property type="entry name" value="ENTH_VHS"/>
</dbReference>
<dbReference type="GO" id="GO:0031124">
    <property type="term" value="P:mRNA 3'-end processing"/>
    <property type="evidence" value="ECO:0007669"/>
    <property type="project" value="TreeGrafter"/>
</dbReference>
<organism evidence="4">
    <name type="scientific">Sesamum calycinum</name>
    <dbReference type="NCBI Taxonomy" id="2727403"/>
    <lineage>
        <taxon>Eukaryota</taxon>
        <taxon>Viridiplantae</taxon>
        <taxon>Streptophyta</taxon>
        <taxon>Embryophyta</taxon>
        <taxon>Tracheophyta</taxon>
        <taxon>Spermatophyta</taxon>
        <taxon>Magnoliopsida</taxon>
        <taxon>eudicotyledons</taxon>
        <taxon>Gunneridae</taxon>
        <taxon>Pentapetalae</taxon>
        <taxon>asterids</taxon>
        <taxon>lamiids</taxon>
        <taxon>Lamiales</taxon>
        <taxon>Pedaliaceae</taxon>
        <taxon>Sesamum</taxon>
    </lineage>
</organism>
<dbReference type="Pfam" id="PF04818">
    <property type="entry name" value="CID"/>
    <property type="match status" value="1"/>
</dbReference>
<feature type="domain" description="CID" evidence="3">
    <location>
        <begin position="21"/>
        <end position="130"/>
    </location>
</feature>
<dbReference type="PANTHER" id="PTHR12460">
    <property type="entry name" value="CYCLIN-DEPENDENT KINASE INHIBITOR-RELATED PROTEIN"/>
    <property type="match status" value="1"/>
</dbReference>
<dbReference type="AlphaFoldDB" id="A0AAW2IUD0"/>
<evidence type="ECO:0000256" key="2">
    <source>
        <dbReference type="SAM" id="Coils"/>
    </source>
</evidence>
<comment type="caution">
    <text evidence="4">The sequence shown here is derived from an EMBL/GenBank/DDBJ whole genome shotgun (WGS) entry which is preliminary data.</text>
</comment>
<dbReference type="EMBL" id="JACGWM010001920">
    <property type="protein sequence ID" value="KAL0285695.1"/>
    <property type="molecule type" value="Genomic_DNA"/>
</dbReference>
<reference evidence="4" key="1">
    <citation type="submission" date="2020-06" db="EMBL/GenBank/DDBJ databases">
        <authorList>
            <person name="Li T."/>
            <person name="Hu X."/>
            <person name="Zhang T."/>
            <person name="Song X."/>
            <person name="Zhang H."/>
            <person name="Dai N."/>
            <person name="Sheng W."/>
            <person name="Hou X."/>
            <person name="Wei L."/>
        </authorList>
    </citation>
    <scope>NUCLEOTIDE SEQUENCE</scope>
    <source>
        <strain evidence="4">KEN8</strain>
        <tissue evidence="4">Leaf</tissue>
    </source>
</reference>
<dbReference type="InterPro" id="IPR006569">
    <property type="entry name" value="CID_dom"/>
</dbReference>
<gene>
    <name evidence="4" type="ORF">Scaly_2811700</name>
</gene>
<keyword evidence="2" id="KW-0175">Coiled coil</keyword>
<dbReference type="GO" id="GO:0005634">
    <property type="term" value="C:nucleus"/>
    <property type="evidence" value="ECO:0007669"/>
    <property type="project" value="UniProtKB-ARBA"/>
</dbReference>
<dbReference type="SMART" id="SM00582">
    <property type="entry name" value="RPR"/>
    <property type="match status" value="1"/>
</dbReference>
<evidence type="ECO:0000313" key="4">
    <source>
        <dbReference type="EMBL" id="KAL0285695.1"/>
    </source>
</evidence>
<dbReference type="Gene3D" id="1.25.40.90">
    <property type="match status" value="1"/>
</dbReference>